<proteinExistence type="inferred from homology"/>
<dbReference type="GO" id="GO:0015833">
    <property type="term" value="P:peptide transport"/>
    <property type="evidence" value="ECO:0007669"/>
    <property type="project" value="InterPro"/>
</dbReference>
<evidence type="ECO:0000313" key="8">
    <source>
        <dbReference type="EMBL" id="NDV01177.1"/>
    </source>
</evidence>
<organism evidence="8 9">
    <name type="scientific">Pseudoroseicyclus tamaricis</name>
    <dbReference type="NCBI Taxonomy" id="2705421"/>
    <lineage>
        <taxon>Bacteria</taxon>
        <taxon>Pseudomonadati</taxon>
        <taxon>Pseudomonadota</taxon>
        <taxon>Alphaproteobacteria</taxon>
        <taxon>Rhodobacterales</taxon>
        <taxon>Paracoccaceae</taxon>
        <taxon>Pseudoroseicyclus</taxon>
    </lineage>
</organism>
<evidence type="ECO:0000256" key="2">
    <source>
        <dbReference type="ARBA" id="ARBA00005417"/>
    </source>
</evidence>
<dbReference type="GO" id="GO:0055085">
    <property type="term" value="P:transmembrane transport"/>
    <property type="evidence" value="ECO:0007669"/>
    <property type="project" value="UniProtKB-ARBA"/>
</dbReference>
<accession>A0A6B2JRH6</accession>
<dbReference type="InterPro" id="IPR003439">
    <property type="entry name" value="ABC_transporter-like_ATP-bd"/>
</dbReference>
<evidence type="ECO:0000256" key="4">
    <source>
        <dbReference type="ARBA" id="ARBA00022741"/>
    </source>
</evidence>
<dbReference type="GO" id="GO:0005524">
    <property type="term" value="F:ATP binding"/>
    <property type="evidence" value="ECO:0007669"/>
    <property type="project" value="UniProtKB-KW"/>
</dbReference>
<dbReference type="InterPro" id="IPR013563">
    <property type="entry name" value="Oligopep_ABC_C"/>
</dbReference>
<keyword evidence="9" id="KW-1185">Reference proteome</keyword>
<comment type="caution">
    <text evidence="8">The sequence shown here is derived from an EMBL/GenBank/DDBJ whole genome shotgun (WGS) entry which is preliminary data.</text>
</comment>
<dbReference type="Gene3D" id="3.40.50.300">
    <property type="entry name" value="P-loop containing nucleotide triphosphate hydrolases"/>
    <property type="match status" value="1"/>
</dbReference>
<dbReference type="InterPro" id="IPR003593">
    <property type="entry name" value="AAA+_ATPase"/>
</dbReference>
<comment type="similarity">
    <text evidence="2">Belongs to the ABC transporter superfamily.</text>
</comment>
<dbReference type="InterPro" id="IPR027417">
    <property type="entry name" value="P-loop_NTPase"/>
</dbReference>
<dbReference type="PROSITE" id="PS00211">
    <property type="entry name" value="ABC_TRANSPORTER_1"/>
    <property type="match status" value="1"/>
</dbReference>
<evidence type="ECO:0000259" key="7">
    <source>
        <dbReference type="PROSITE" id="PS50893"/>
    </source>
</evidence>
<comment type="subcellular location">
    <subcellularLocation>
        <location evidence="1">Cell inner membrane</location>
        <topology evidence="1">Peripheral membrane protein</topology>
    </subcellularLocation>
</comment>
<dbReference type="PROSITE" id="PS50893">
    <property type="entry name" value="ABC_TRANSPORTER_2"/>
    <property type="match status" value="1"/>
</dbReference>
<feature type="region of interest" description="Disordered" evidence="6">
    <location>
        <begin position="278"/>
        <end position="298"/>
    </location>
</feature>
<dbReference type="FunFam" id="3.40.50.300:FF:000016">
    <property type="entry name" value="Oligopeptide ABC transporter ATP-binding component"/>
    <property type="match status" value="1"/>
</dbReference>
<dbReference type="AlphaFoldDB" id="A0A6B2JRH6"/>
<evidence type="ECO:0000256" key="5">
    <source>
        <dbReference type="ARBA" id="ARBA00022840"/>
    </source>
</evidence>
<evidence type="ECO:0000313" key="9">
    <source>
        <dbReference type="Proteomes" id="UP000474757"/>
    </source>
</evidence>
<dbReference type="InterPro" id="IPR017871">
    <property type="entry name" value="ABC_transporter-like_CS"/>
</dbReference>
<gene>
    <name evidence="8" type="ORF">GZA08_09385</name>
</gene>
<dbReference type="NCBIfam" id="TIGR01727">
    <property type="entry name" value="oligo_HPY"/>
    <property type="match status" value="1"/>
</dbReference>
<evidence type="ECO:0000256" key="6">
    <source>
        <dbReference type="SAM" id="MobiDB-lite"/>
    </source>
</evidence>
<sequence length="334" mass="35901">MPLDATAPPAGAADTAPLLSVEDLQVHFPIRAGVFQRQVGSVRAVDGVSFQLGRAETLGLVGESGCGKSTTGLALTGLIPATGGAVTFDGARVGAARGRDLARYRQRMQIVFQDPFSSLNPRQSVRDILRAPLDIHSIGAPAERNEQVLAMMRRVGLRPDQAGNYPHQFSGGQRQRIGIARALMLGPDVIVCDEPVSALDVSVQAQILNLLADLQEELGVAYLFISHDLGVVEYLSHKVAVMYLGKIVELAEKADLFAAPRHPYTELLLGSTPSLDPRKRHGFTAQSETVPSATHKPSGCAFRTRCPLATDRCASEEPPLVPREDGRLVACHHR</sequence>
<name>A0A6B2JRH6_9RHOB</name>
<protein>
    <submittedName>
        <fullName evidence="8">ATP-binding cassette domain-containing protein</fullName>
    </submittedName>
</protein>
<dbReference type="PANTHER" id="PTHR43776:SF7">
    <property type="entry name" value="D,D-DIPEPTIDE TRANSPORT ATP-BINDING PROTEIN DDPF-RELATED"/>
    <property type="match status" value="1"/>
</dbReference>
<dbReference type="RefSeq" id="WP_163892618.1">
    <property type="nucleotide sequence ID" value="NZ_JAAFYS010000002.1"/>
</dbReference>
<dbReference type="SUPFAM" id="SSF52540">
    <property type="entry name" value="P-loop containing nucleoside triphosphate hydrolases"/>
    <property type="match status" value="1"/>
</dbReference>
<dbReference type="PANTHER" id="PTHR43776">
    <property type="entry name" value="TRANSPORT ATP-BINDING PROTEIN"/>
    <property type="match status" value="1"/>
</dbReference>
<dbReference type="Pfam" id="PF08352">
    <property type="entry name" value="oligo_HPY"/>
    <property type="match status" value="1"/>
</dbReference>
<reference evidence="8 9" key="1">
    <citation type="submission" date="2020-02" db="EMBL/GenBank/DDBJ databases">
        <title>Pseudoroseicyclus tamarix, sp. nov., isolated from offshore sediment of a Tamarix chinensis forest.</title>
        <authorList>
            <person name="Gai Y."/>
        </authorList>
    </citation>
    <scope>NUCLEOTIDE SEQUENCE [LARGE SCALE GENOMIC DNA]</scope>
    <source>
        <strain evidence="8 9">CLL3-39</strain>
    </source>
</reference>
<dbReference type="Proteomes" id="UP000474757">
    <property type="component" value="Unassembled WGS sequence"/>
</dbReference>
<keyword evidence="3" id="KW-0813">Transport</keyword>
<dbReference type="GO" id="GO:0016887">
    <property type="term" value="F:ATP hydrolysis activity"/>
    <property type="evidence" value="ECO:0007669"/>
    <property type="project" value="InterPro"/>
</dbReference>
<dbReference type="SMART" id="SM00382">
    <property type="entry name" value="AAA"/>
    <property type="match status" value="1"/>
</dbReference>
<dbReference type="Pfam" id="PF00005">
    <property type="entry name" value="ABC_tran"/>
    <property type="match status" value="1"/>
</dbReference>
<dbReference type="GO" id="GO:0005886">
    <property type="term" value="C:plasma membrane"/>
    <property type="evidence" value="ECO:0007669"/>
    <property type="project" value="UniProtKB-SubCell"/>
</dbReference>
<evidence type="ECO:0000256" key="3">
    <source>
        <dbReference type="ARBA" id="ARBA00022448"/>
    </source>
</evidence>
<dbReference type="CDD" id="cd03257">
    <property type="entry name" value="ABC_NikE_OppD_transporters"/>
    <property type="match status" value="1"/>
</dbReference>
<feature type="domain" description="ABC transporter" evidence="7">
    <location>
        <begin position="19"/>
        <end position="269"/>
    </location>
</feature>
<evidence type="ECO:0000256" key="1">
    <source>
        <dbReference type="ARBA" id="ARBA00004417"/>
    </source>
</evidence>
<keyword evidence="5 8" id="KW-0067">ATP-binding</keyword>
<dbReference type="InterPro" id="IPR050319">
    <property type="entry name" value="ABC_transp_ATP-bind"/>
</dbReference>
<dbReference type="EMBL" id="JAAGAB010000002">
    <property type="protein sequence ID" value="NDV01177.1"/>
    <property type="molecule type" value="Genomic_DNA"/>
</dbReference>
<keyword evidence="4" id="KW-0547">Nucleotide-binding</keyword>